<keyword evidence="5" id="KW-0812">Transmembrane</keyword>
<feature type="transmembrane region" description="Helical" evidence="5">
    <location>
        <begin position="66"/>
        <end position="87"/>
    </location>
</feature>
<dbReference type="InterPro" id="IPR036259">
    <property type="entry name" value="MFS_trans_sf"/>
</dbReference>
<evidence type="ECO:0000313" key="7">
    <source>
        <dbReference type="Proteomes" id="UP000720189"/>
    </source>
</evidence>
<reference evidence="6" key="1">
    <citation type="journal article" date="2021" name="Nat. Commun.">
        <title>Genetic determinants of endophytism in the Arabidopsis root mycobiome.</title>
        <authorList>
            <person name="Mesny F."/>
            <person name="Miyauchi S."/>
            <person name="Thiergart T."/>
            <person name="Pickel B."/>
            <person name="Atanasova L."/>
            <person name="Karlsson M."/>
            <person name="Huettel B."/>
            <person name="Barry K.W."/>
            <person name="Haridas S."/>
            <person name="Chen C."/>
            <person name="Bauer D."/>
            <person name="Andreopoulos W."/>
            <person name="Pangilinan J."/>
            <person name="LaButti K."/>
            <person name="Riley R."/>
            <person name="Lipzen A."/>
            <person name="Clum A."/>
            <person name="Drula E."/>
            <person name="Henrissat B."/>
            <person name="Kohler A."/>
            <person name="Grigoriev I.V."/>
            <person name="Martin F.M."/>
            <person name="Hacquard S."/>
        </authorList>
    </citation>
    <scope>NUCLEOTIDE SEQUENCE</scope>
    <source>
        <strain evidence="6">MPI-CAGE-AT-0023</strain>
    </source>
</reference>
<dbReference type="RefSeq" id="XP_046042597.1">
    <property type="nucleotide sequence ID" value="XM_046188896.1"/>
</dbReference>
<evidence type="ECO:0000256" key="1">
    <source>
        <dbReference type="ARBA" id="ARBA00004141"/>
    </source>
</evidence>
<sequence>MGLQAESNRESDSPTETVQNAPSALPVPPDGGYGWVQVLVAHLEVFNTFGYSYSFGIFEQYYHHELGFSLSSTSWIGSIHLFLLFVLSTASGRLFDAGYFRHLLVGGSFLQVLGLFMASISTEYWQLFLSQGVCSGIGAGLAYCPVMACVSTYFTKRRALAIAVVTSGSATGGIIFPIIAQQMLYIHGFPWTIRCMAFVVLFNAVIVVALAKELLLPRKSGPFFEWAAFKEVPFVLFSCGSFLILWSVFIGPNYINHYAASVIGISNETSLTMLLTLNALSCPGRIIPSLVSDAFFGPFRTLIPLMLSAAVLYIGWFGVKDLPSVFVFASLFGFVCGGIQTVGMAGLPSLTNDHSKMGTRMGMILTMCSFAALTGPPIAGKLIEHGDGRYIYMQIWGACSMAVGAAFIFGAYKSRPKGEN</sequence>
<accession>A0A9P9FZQ5</accession>
<feature type="region of interest" description="Disordered" evidence="4">
    <location>
        <begin position="1"/>
        <end position="25"/>
    </location>
</feature>
<feature type="transmembrane region" description="Helical" evidence="5">
    <location>
        <begin position="124"/>
        <end position="148"/>
    </location>
</feature>
<feature type="transmembrane region" description="Helical" evidence="5">
    <location>
        <begin position="391"/>
        <end position="412"/>
    </location>
</feature>
<dbReference type="Gene3D" id="1.20.1250.20">
    <property type="entry name" value="MFS general substrate transporter like domains"/>
    <property type="match status" value="2"/>
</dbReference>
<name>A0A9P9FZQ5_FUSRE</name>
<evidence type="ECO:0000313" key="6">
    <source>
        <dbReference type="EMBL" id="KAH7227166.1"/>
    </source>
</evidence>
<gene>
    <name evidence="6" type="ORF">BKA55DRAFT_527068</name>
</gene>
<dbReference type="EMBL" id="JAGMUX010000025">
    <property type="protein sequence ID" value="KAH7227166.1"/>
    <property type="molecule type" value="Genomic_DNA"/>
</dbReference>
<dbReference type="GeneID" id="70218850"/>
<dbReference type="InterPro" id="IPR011701">
    <property type="entry name" value="MFS"/>
</dbReference>
<feature type="transmembrane region" description="Helical" evidence="5">
    <location>
        <begin position="232"/>
        <end position="252"/>
    </location>
</feature>
<feature type="transmembrane region" description="Helical" evidence="5">
    <location>
        <begin position="301"/>
        <end position="319"/>
    </location>
</feature>
<dbReference type="PANTHER" id="PTHR11360:SF130">
    <property type="entry name" value="MAJOR FACILITATOR SUPERFAMILY (MFS) PROFILE DOMAIN-CONTAINING PROTEIN-RELATED"/>
    <property type="match status" value="1"/>
</dbReference>
<keyword evidence="5" id="KW-1133">Transmembrane helix</keyword>
<dbReference type="OrthoDB" id="5212574at2759"/>
<feature type="transmembrane region" description="Helical" evidence="5">
    <location>
        <begin position="99"/>
        <end position="118"/>
    </location>
</feature>
<keyword evidence="5" id="KW-0472">Membrane</keyword>
<dbReference type="Pfam" id="PF07690">
    <property type="entry name" value="MFS_1"/>
    <property type="match status" value="1"/>
</dbReference>
<feature type="transmembrane region" description="Helical" evidence="5">
    <location>
        <begin position="191"/>
        <end position="211"/>
    </location>
</feature>
<proteinExistence type="inferred from homology"/>
<dbReference type="Proteomes" id="UP000720189">
    <property type="component" value="Unassembled WGS sequence"/>
</dbReference>
<comment type="subcellular location">
    <subcellularLocation>
        <location evidence="1">Membrane</location>
        <topology evidence="1">Multi-pass membrane protein</topology>
    </subcellularLocation>
</comment>
<dbReference type="AlphaFoldDB" id="A0A9P9FZQ5"/>
<feature type="transmembrane region" description="Helical" evidence="5">
    <location>
        <begin position="362"/>
        <end position="379"/>
    </location>
</feature>
<comment type="caution">
    <text evidence="6">The sequence shown here is derived from an EMBL/GenBank/DDBJ whole genome shotgun (WGS) entry which is preliminary data.</text>
</comment>
<dbReference type="SUPFAM" id="SSF103473">
    <property type="entry name" value="MFS general substrate transporter"/>
    <property type="match status" value="1"/>
</dbReference>
<dbReference type="InterPro" id="IPR050327">
    <property type="entry name" value="Proton-linked_MCT"/>
</dbReference>
<evidence type="ECO:0000256" key="4">
    <source>
        <dbReference type="SAM" id="MobiDB-lite"/>
    </source>
</evidence>
<organism evidence="6 7">
    <name type="scientific">Fusarium redolens</name>
    <dbReference type="NCBI Taxonomy" id="48865"/>
    <lineage>
        <taxon>Eukaryota</taxon>
        <taxon>Fungi</taxon>
        <taxon>Dikarya</taxon>
        <taxon>Ascomycota</taxon>
        <taxon>Pezizomycotina</taxon>
        <taxon>Sordariomycetes</taxon>
        <taxon>Hypocreomycetidae</taxon>
        <taxon>Hypocreales</taxon>
        <taxon>Nectriaceae</taxon>
        <taxon>Fusarium</taxon>
        <taxon>Fusarium redolens species complex</taxon>
    </lineage>
</organism>
<evidence type="ECO:0000256" key="3">
    <source>
        <dbReference type="ARBA" id="ARBA00023180"/>
    </source>
</evidence>
<feature type="transmembrane region" description="Helical" evidence="5">
    <location>
        <begin position="258"/>
        <end position="280"/>
    </location>
</feature>
<protein>
    <submittedName>
        <fullName evidence="6">Major facilitator superfamily domain-containing protein</fullName>
    </submittedName>
</protein>
<evidence type="ECO:0000256" key="2">
    <source>
        <dbReference type="ARBA" id="ARBA00006727"/>
    </source>
</evidence>
<keyword evidence="7" id="KW-1185">Reference proteome</keyword>
<keyword evidence="3" id="KW-0325">Glycoprotein</keyword>
<comment type="similarity">
    <text evidence="2">Belongs to the major facilitator superfamily. Monocarboxylate porter (TC 2.A.1.13) family.</text>
</comment>
<dbReference type="GO" id="GO:0022857">
    <property type="term" value="F:transmembrane transporter activity"/>
    <property type="evidence" value="ECO:0007669"/>
    <property type="project" value="InterPro"/>
</dbReference>
<dbReference type="GO" id="GO:0016020">
    <property type="term" value="C:membrane"/>
    <property type="evidence" value="ECO:0007669"/>
    <property type="project" value="UniProtKB-SubCell"/>
</dbReference>
<feature type="transmembrane region" description="Helical" evidence="5">
    <location>
        <begin position="325"/>
        <end position="350"/>
    </location>
</feature>
<evidence type="ECO:0000256" key="5">
    <source>
        <dbReference type="SAM" id="Phobius"/>
    </source>
</evidence>
<dbReference type="PANTHER" id="PTHR11360">
    <property type="entry name" value="MONOCARBOXYLATE TRANSPORTER"/>
    <property type="match status" value="1"/>
</dbReference>
<feature type="transmembrane region" description="Helical" evidence="5">
    <location>
        <begin position="160"/>
        <end position="179"/>
    </location>
</feature>